<feature type="compositionally biased region" description="Low complexity" evidence="1">
    <location>
        <begin position="571"/>
        <end position="599"/>
    </location>
</feature>
<feature type="region of interest" description="Disordered" evidence="1">
    <location>
        <begin position="484"/>
        <end position="600"/>
    </location>
</feature>
<accession>A0AAN9V0D6</accession>
<feature type="region of interest" description="Disordered" evidence="1">
    <location>
        <begin position="280"/>
        <end position="310"/>
    </location>
</feature>
<dbReference type="EMBL" id="JAKJXP020000001">
    <property type="protein sequence ID" value="KAK7757738.1"/>
    <property type="molecule type" value="Genomic_DNA"/>
</dbReference>
<organism evidence="2 3">
    <name type="scientific">Diatrype stigma</name>
    <dbReference type="NCBI Taxonomy" id="117547"/>
    <lineage>
        <taxon>Eukaryota</taxon>
        <taxon>Fungi</taxon>
        <taxon>Dikarya</taxon>
        <taxon>Ascomycota</taxon>
        <taxon>Pezizomycotina</taxon>
        <taxon>Sordariomycetes</taxon>
        <taxon>Xylariomycetidae</taxon>
        <taxon>Xylariales</taxon>
        <taxon>Diatrypaceae</taxon>
        <taxon>Diatrype</taxon>
    </lineage>
</organism>
<sequence>MESLPPEIILTILEYCVANHYGDKNSLLTLRAVCKLFDHILKPIVLQTLQLEFTRLDRISRSCRPPDEAALQRIGHLCQALYLDLMMIRDDGEVRYLGKIFSKIPTMNVFIDTLHDRYCMTEASFTEIEYRARLGSMLALTPNVSAVRLNLPFQLISRHCRAATMILGNTIEALAERARLQRLQEQEGEVEEPALVPLRTLVVENLTDTTVVKLWHNPRDVRNIMDVFAGLEHLILSVRRHEEGLLHTVTFRNRLWEMIGKAPELRSLCLVGLDLDEKGQQPQLSASSSSPSTSTSAAPAPPPVRTSTQRDLSLEEWQFRSVPTIRRPPRSALPHLACIELRRVEVMGRGLLAMFRCFAASLRELYLDHVYLKTVHSGDDDDGSGGGGGSDNTLWVGLPNTQPPPNHRWMAVLLRQLLRGGRLRVCRASNLGYDQYVTGIATAVGGGTFVTATNTVTPAYDLRDPSGLDRPLGQRLVEAVLGCRQPDAPDGSPVEYHLPPDDYNGDADEPWALGADPGQNYNHDHNHNVNHNQHPGDVTLSSTTPVPPLTTSNGRPHDGSGDSDMTAVAETKSSTTTTATTAPKAHSTSSPSSPSSPSSNLWWSAEHYLDTAPHAKNPTSGWQRNGIDGRFPNCNPFTLHELQHIADTALEGMSLVQLLEGSRCGGGGGGHSHLHDHQNDDDLDDAEVLAQFELVDAGSSDGGDLEYD</sequence>
<proteinExistence type="predicted"/>
<protein>
    <recommendedName>
        <fullName evidence="4">F-box domain-containing protein</fullName>
    </recommendedName>
</protein>
<feature type="compositionally biased region" description="Low complexity" evidence="1">
    <location>
        <begin position="285"/>
        <end position="298"/>
    </location>
</feature>
<keyword evidence="3" id="KW-1185">Reference proteome</keyword>
<evidence type="ECO:0000313" key="2">
    <source>
        <dbReference type="EMBL" id="KAK7757738.1"/>
    </source>
</evidence>
<name>A0AAN9V0D6_9PEZI</name>
<evidence type="ECO:0000256" key="1">
    <source>
        <dbReference type="SAM" id="MobiDB-lite"/>
    </source>
</evidence>
<evidence type="ECO:0000313" key="3">
    <source>
        <dbReference type="Proteomes" id="UP001320420"/>
    </source>
</evidence>
<dbReference type="Proteomes" id="UP001320420">
    <property type="component" value="Unassembled WGS sequence"/>
</dbReference>
<comment type="caution">
    <text evidence="2">The sequence shown here is derived from an EMBL/GenBank/DDBJ whole genome shotgun (WGS) entry which is preliminary data.</text>
</comment>
<dbReference type="AlphaFoldDB" id="A0AAN9V0D6"/>
<reference evidence="2 3" key="1">
    <citation type="submission" date="2024-02" db="EMBL/GenBank/DDBJ databases">
        <title>De novo assembly and annotation of 12 fungi associated with fruit tree decline syndrome in Ontario, Canada.</title>
        <authorList>
            <person name="Sulman M."/>
            <person name="Ellouze W."/>
            <person name="Ilyukhin E."/>
        </authorList>
    </citation>
    <scope>NUCLEOTIDE SEQUENCE [LARGE SCALE GENOMIC DNA]</scope>
    <source>
        <strain evidence="2 3">M11/M66-122</strain>
    </source>
</reference>
<gene>
    <name evidence="2" type="ORF">SLS62_000116</name>
</gene>
<feature type="compositionally biased region" description="Low complexity" evidence="1">
    <location>
        <begin position="529"/>
        <end position="552"/>
    </location>
</feature>
<evidence type="ECO:0008006" key="4">
    <source>
        <dbReference type="Google" id="ProtNLM"/>
    </source>
</evidence>